<comment type="caution">
    <text evidence="1">The sequence shown here is derived from an EMBL/GenBank/DDBJ whole genome shotgun (WGS) entry which is preliminary data.</text>
</comment>
<dbReference type="Proteomes" id="UP000545386">
    <property type="component" value="Unassembled WGS sequence"/>
</dbReference>
<protein>
    <recommendedName>
        <fullName evidence="3">Transposase</fullName>
    </recommendedName>
</protein>
<proteinExistence type="predicted"/>
<evidence type="ECO:0000313" key="1">
    <source>
        <dbReference type="EMBL" id="MBC2768447.1"/>
    </source>
</evidence>
<dbReference type="RefSeq" id="WP_185778295.1">
    <property type="nucleotide sequence ID" value="NZ_JACJUU010000001.1"/>
</dbReference>
<accession>A0A842HJF0</accession>
<gene>
    <name evidence="1" type="ORF">GTU67_00790</name>
</gene>
<sequence>MKIGSTYKFSEVQARHWAQFAAGADFTKAQAKRRILELAKLLPTTARKLQSDPRHSFADNALVEQINTLIEQRCALTIRRLTD</sequence>
<evidence type="ECO:0000313" key="2">
    <source>
        <dbReference type="Proteomes" id="UP000545386"/>
    </source>
</evidence>
<name>A0A842HJF0_9BURK</name>
<reference evidence="1 2" key="1">
    <citation type="submission" date="2020-08" db="EMBL/GenBank/DDBJ databases">
        <title>Paraeoetvoesia sp. YC-7-48 draft genome sequence.</title>
        <authorList>
            <person name="Yao L."/>
        </authorList>
    </citation>
    <scope>NUCLEOTIDE SEQUENCE [LARGE SCALE GENOMIC DNA]</scope>
    <source>
        <strain evidence="2">YC-7-48</strain>
    </source>
</reference>
<evidence type="ECO:0008006" key="3">
    <source>
        <dbReference type="Google" id="ProtNLM"/>
    </source>
</evidence>
<organism evidence="1 2">
    <name type="scientific">Pusillimonas minor</name>
    <dbReference type="NCBI Taxonomy" id="2697024"/>
    <lineage>
        <taxon>Bacteria</taxon>
        <taxon>Pseudomonadati</taxon>
        <taxon>Pseudomonadota</taxon>
        <taxon>Betaproteobacteria</taxon>
        <taxon>Burkholderiales</taxon>
        <taxon>Alcaligenaceae</taxon>
        <taxon>Pusillimonas</taxon>
    </lineage>
</organism>
<dbReference type="EMBL" id="JACJUU010000001">
    <property type="protein sequence ID" value="MBC2768447.1"/>
    <property type="molecule type" value="Genomic_DNA"/>
</dbReference>
<keyword evidence="2" id="KW-1185">Reference proteome</keyword>
<dbReference type="AlphaFoldDB" id="A0A842HJF0"/>